<feature type="domain" description="MrfA-like Zn-binding" evidence="2">
    <location>
        <begin position="174"/>
        <end position="255"/>
    </location>
</feature>
<protein>
    <recommendedName>
        <fullName evidence="2">MrfA-like Zn-binding domain-containing protein</fullName>
    </recommendedName>
</protein>
<dbReference type="PANTHER" id="PTHR47957">
    <property type="entry name" value="ATP-DEPENDENT HELICASE HRQ1"/>
    <property type="match status" value="1"/>
</dbReference>
<dbReference type="GO" id="GO:0043138">
    <property type="term" value="F:3'-5' DNA helicase activity"/>
    <property type="evidence" value="ECO:0007669"/>
    <property type="project" value="TreeGrafter"/>
</dbReference>
<dbReference type="AlphaFoldDB" id="A0AAW1WQ93"/>
<dbReference type="GO" id="GO:0005634">
    <property type="term" value="C:nucleus"/>
    <property type="evidence" value="ECO:0007669"/>
    <property type="project" value="TreeGrafter"/>
</dbReference>
<organism evidence="3 4">
    <name type="scientific">Rubus argutus</name>
    <name type="common">Southern blackberry</name>
    <dbReference type="NCBI Taxonomy" id="59490"/>
    <lineage>
        <taxon>Eukaryota</taxon>
        <taxon>Viridiplantae</taxon>
        <taxon>Streptophyta</taxon>
        <taxon>Embryophyta</taxon>
        <taxon>Tracheophyta</taxon>
        <taxon>Spermatophyta</taxon>
        <taxon>Magnoliopsida</taxon>
        <taxon>eudicotyledons</taxon>
        <taxon>Gunneridae</taxon>
        <taxon>Pentapetalae</taxon>
        <taxon>rosids</taxon>
        <taxon>fabids</taxon>
        <taxon>Rosales</taxon>
        <taxon>Rosaceae</taxon>
        <taxon>Rosoideae</taxon>
        <taxon>Rosoideae incertae sedis</taxon>
        <taxon>Rubus</taxon>
    </lineage>
</organism>
<keyword evidence="1" id="KW-0732">Signal</keyword>
<dbReference type="PANTHER" id="PTHR47957:SF3">
    <property type="entry name" value="ATP-DEPENDENT HELICASE HRQ1"/>
    <property type="match status" value="1"/>
</dbReference>
<gene>
    <name evidence="3" type="ORF">M0R45_023411</name>
</gene>
<accession>A0AAW1WQ93</accession>
<dbReference type="GO" id="GO:0006289">
    <property type="term" value="P:nucleotide-excision repair"/>
    <property type="evidence" value="ECO:0007669"/>
    <property type="project" value="TreeGrafter"/>
</dbReference>
<reference evidence="3 4" key="1">
    <citation type="journal article" date="2023" name="G3 (Bethesda)">
        <title>A chromosome-length genome assembly and annotation of blackberry (Rubus argutus, cv. 'Hillquist').</title>
        <authorList>
            <person name="Bruna T."/>
            <person name="Aryal R."/>
            <person name="Dudchenko O."/>
            <person name="Sargent D.J."/>
            <person name="Mead D."/>
            <person name="Buti M."/>
            <person name="Cavallini A."/>
            <person name="Hytonen T."/>
            <person name="Andres J."/>
            <person name="Pham M."/>
            <person name="Weisz D."/>
            <person name="Mascagni F."/>
            <person name="Usai G."/>
            <person name="Natali L."/>
            <person name="Bassil N."/>
            <person name="Fernandez G.E."/>
            <person name="Lomsadze A."/>
            <person name="Armour M."/>
            <person name="Olukolu B."/>
            <person name="Poorten T."/>
            <person name="Britton C."/>
            <person name="Davik J."/>
            <person name="Ashrafi H."/>
            <person name="Aiden E.L."/>
            <person name="Borodovsky M."/>
            <person name="Worthington M."/>
        </authorList>
    </citation>
    <scope>NUCLEOTIDE SEQUENCE [LARGE SCALE GENOMIC DNA]</scope>
    <source>
        <strain evidence="3">PI 553951</strain>
    </source>
</reference>
<dbReference type="EMBL" id="JBEDUW010000005">
    <property type="protein sequence ID" value="KAK9926166.1"/>
    <property type="molecule type" value="Genomic_DNA"/>
</dbReference>
<proteinExistence type="predicted"/>
<feature type="signal peptide" evidence="1">
    <location>
        <begin position="1"/>
        <end position="16"/>
    </location>
</feature>
<keyword evidence="4" id="KW-1185">Reference proteome</keyword>
<comment type="caution">
    <text evidence="3">The sequence shown here is derived from an EMBL/GenBank/DDBJ whole genome shotgun (WGS) entry which is preliminary data.</text>
</comment>
<name>A0AAW1WQ93_RUBAR</name>
<evidence type="ECO:0000313" key="4">
    <source>
        <dbReference type="Proteomes" id="UP001457282"/>
    </source>
</evidence>
<evidence type="ECO:0000256" key="1">
    <source>
        <dbReference type="SAM" id="SignalP"/>
    </source>
</evidence>
<sequence>MIHHVILLLKFGTILGMRKCHHIRLVFDQLRERNTKLWTMKRKKSKRLEESKAFFQVYEGAVYLNQGKTYLVTSLDLSRKIAWCKESDLKYYTKIIDSTDIHVVGGNVAYPAPAKLSSQFSRTTARADPCRVTTNACAPKYSYASQAVWVPVPPSIIEAVMDKNLDYRAGLHAASHAVLHVVPLRIICNLSDLAPECADPHKSNFLKRILLYDQHPGGTGVSLQVQPIFMELLTAALELLTSCHCAGDLGCPNCIQSFACKAYNEGCTQGCSNYDH</sequence>
<dbReference type="Proteomes" id="UP001457282">
    <property type="component" value="Unassembled WGS sequence"/>
</dbReference>
<dbReference type="Pfam" id="PF09369">
    <property type="entry name" value="MZB"/>
    <property type="match status" value="1"/>
</dbReference>
<evidence type="ECO:0000259" key="2">
    <source>
        <dbReference type="Pfam" id="PF09369"/>
    </source>
</evidence>
<dbReference type="InterPro" id="IPR018973">
    <property type="entry name" value="MZB"/>
</dbReference>
<dbReference type="GO" id="GO:0036297">
    <property type="term" value="P:interstrand cross-link repair"/>
    <property type="evidence" value="ECO:0007669"/>
    <property type="project" value="TreeGrafter"/>
</dbReference>
<evidence type="ECO:0000313" key="3">
    <source>
        <dbReference type="EMBL" id="KAK9926166.1"/>
    </source>
</evidence>
<feature type="chain" id="PRO_5043329498" description="MrfA-like Zn-binding domain-containing protein" evidence="1">
    <location>
        <begin position="17"/>
        <end position="276"/>
    </location>
</feature>